<evidence type="ECO:0000256" key="2">
    <source>
        <dbReference type="ARBA" id="ARBA00022884"/>
    </source>
</evidence>
<dbReference type="SUPFAM" id="SSF50715">
    <property type="entry name" value="Ribosomal protein L25-like"/>
    <property type="match status" value="1"/>
</dbReference>
<keyword evidence="10" id="KW-1185">Reference proteome</keyword>
<comment type="similarity">
    <text evidence="5">Belongs to the bacterial ribosomal protein bL25 family. CTC subfamily.</text>
</comment>
<evidence type="ECO:0000256" key="4">
    <source>
        <dbReference type="ARBA" id="ARBA00023274"/>
    </source>
</evidence>
<feature type="domain" description="Large ribosomal subunit protein bL25 beta" evidence="8">
    <location>
        <begin position="99"/>
        <end position="179"/>
    </location>
</feature>
<dbReference type="GO" id="GO:0006412">
    <property type="term" value="P:translation"/>
    <property type="evidence" value="ECO:0007669"/>
    <property type="project" value="UniProtKB-UniRule"/>
</dbReference>
<protein>
    <recommendedName>
        <fullName evidence="5">Large ribosomal subunit protein bL25</fullName>
    </recommendedName>
    <alternativeName>
        <fullName evidence="5">General stress protein CTC</fullName>
    </alternativeName>
</protein>
<dbReference type="HAMAP" id="MF_01334">
    <property type="entry name" value="Ribosomal_bL25_CTC"/>
    <property type="match status" value="1"/>
</dbReference>
<dbReference type="Proteomes" id="UP000422764">
    <property type="component" value="Chromosome"/>
</dbReference>
<dbReference type="AlphaFoldDB" id="A0A6I6EMU6"/>
<name>A0A6I6EMU6_9CLOT</name>
<evidence type="ECO:0000256" key="5">
    <source>
        <dbReference type="HAMAP-Rule" id="MF_01334"/>
    </source>
</evidence>
<dbReference type="PANTHER" id="PTHR33284:SF1">
    <property type="entry name" value="RIBOSOMAL PROTEIN L25_GLN-TRNA SYNTHETASE, ANTI-CODON-BINDING DOMAIN-CONTAINING PROTEIN"/>
    <property type="match status" value="1"/>
</dbReference>
<reference evidence="9 10" key="1">
    <citation type="submission" date="2019-12" db="EMBL/GenBank/DDBJ databases">
        <title>Genome sequenceing of Clostridium bovifaecis.</title>
        <authorList>
            <person name="Yao Y."/>
        </authorList>
    </citation>
    <scope>NUCLEOTIDE SEQUENCE [LARGE SCALE GENOMIC DNA]</scope>
    <source>
        <strain evidence="9 10">BXX</strain>
    </source>
</reference>
<dbReference type="PANTHER" id="PTHR33284">
    <property type="entry name" value="RIBOSOMAL PROTEIN L25/GLN-TRNA SYNTHETASE, ANTI-CODON-BINDING DOMAIN-CONTAINING PROTEIN"/>
    <property type="match status" value="1"/>
</dbReference>
<organism evidence="9 10">
    <name type="scientific">Clostridium bovifaecis</name>
    <dbReference type="NCBI Taxonomy" id="2184719"/>
    <lineage>
        <taxon>Bacteria</taxon>
        <taxon>Bacillati</taxon>
        <taxon>Bacillota</taxon>
        <taxon>Clostridia</taxon>
        <taxon>Eubacteriales</taxon>
        <taxon>Clostridiaceae</taxon>
        <taxon>Clostridium</taxon>
    </lineage>
</organism>
<dbReference type="EMBL" id="CP046522">
    <property type="protein sequence ID" value="QGU94982.1"/>
    <property type="molecule type" value="Genomic_DNA"/>
</dbReference>
<dbReference type="Gene3D" id="2.40.240.10">
    <property type="entry name" value="Ribosomal Protein L25, Chain P"/>
    <property type="match status" value="1"/>
</dbReference>
<dbReference type="InterPro" id="IPR011035">
    <property type="entry name" value="Ribosomal_bL25/Gln-tRNA_synth"/>
</dbReference>
<proteinExistence type="inferred from homology"/>
<keyword evidence="1 5" id="KW-0699">rRNA-binding</keyword>
<gene>
    <name evidence="5" type="primary">rplY</name>
    <name evidence="5" type="synonym">ctc</name>
    <name evidence="9" type="ORF">GOM49_07645</name>
</gene>
<feature type="domain" description="Large ribosomal subunit protein bL25 L25" evidence="7">
    <location>
        <begin position="4"/>
        <end position="90"/>
    </location>
</feature>
<accession>A0A6I6EMU6</accession>
<sequence length="208" mass="23104">MEILRCEKRVKDSLHSAKRERRKGLVPGILYGSEIGNMLFEIGELELNKEISRLGEHGAVNLEINNESHKALIKEIQKDPVTQKIVHIDLQEINENKIIQTEVPLIFSGEISSSNGGGIVQKEKNNIRVQGKYNKIPKSITVDVSNMRIGDVYRISDLEISNEISFIEDPSTVVAVVSRASTTGDASDNNLNSSINSTTDKKPPVEKK</sequence>
<keyword evidence="2 5" id="KW-0694">RNA-binding</keyword>
<dbReference type="Pfam" id="PF14693">
    <property type="entry name" value="Ribosomal_TL5_C"/>
    <property type="match status" value="1"/>
</dbReference>
<dbReference type="GO" id="GO:0003735">
    <property type="term" value="F:structural constituent of ribosome"/>
    <property type="evidence" value="ECO:0007669"/>
    <property type="project" value="InterPro"/>
</dbReference>
<dbReference type="Gene3D" id="2.170.120.20">
    <property type="entry name" value="Ribosomal protein L25, beta domain"/>
    <property type="match status" value="1"/>
</dbReference>
<evidence type="ECO:0000256" key="6">
    <source>
        <dbReference type="SAM" id="MobiDB-lite"/>
    </source>
</evidence>
<dbReference type="InterPro" id="IPR020930">
    <property type="entry name" value="Ribosomal_uL5_bac-type"/>
</dbReference>
<dbReference type="InterPro" id="IPR029751">
    <property type="entry name" value="Ribosomal_L25_dom"/>
</dbReference>
<dbReference type="NCBIfam" id="TIGR00731">
    <property type="entry name" value="bL25_bact_ctc"/>
    <property type="match status" value="1"/>
</dbReference>
<dbReference type="GO" id="GO:0008097">
    <property type="term" value="F:5S rRNA binding"/>
    <property type="evidence" value="ECO:0007669"/>
    <property type="project" value="InterPro"/>
</dbReference>
<evidence type="ECO:0000259" key="8">
    <source>
        <dbReference type="Pfam" id="PF14693"/>
    </source>
</evidence>
<feature type="region of interest" description="Disordered" evidence="6">
    <location>
        <begin position="185"/>
        <end position="208"/>
    </location>
</feature>
<comment type="subunit">
    <text evidence="5">Part of the 50S ribosomal subunit; part of the 5S rRNA/L5/L18/L25 subcomplex. Contacts the 5S rRNA. Binds to the 5S rRNA independently of L5 and L18.</text>
</comment>
<dbReference type="CDD" id="cd00495">
    <property type="entry name" value="Ribosomal_L25_TL5_CTC"/>
    <property type="match status" value="1"/>
</dbReference>
<dbReference type="Pfam" id="PF01386">
    <property type="entry name" value="Ribosomal_L25p"/>
    <property type="match status" value="1"/>
</dbReference>
<comment type="function">
    <text evidence="5">This is one of the proteins that binds to the 5S RNA in the ribosome where it forms part of the central protuberance.</text>
</comment>
<dbReference type="InterPro" id="IPR037121">
    <property type="entry name" value="Ribosomal_bL25_C"/>
</dbReference>
<dbReference type="InterPro" id="IPR020056">
    <property type="entry name" value="Rbsml_bL25/Gln-tRNA_synth_N"/>
</dbReference>
<feature type="compositionally biased region" description="Basic and acidic residues" evidence="6">
    <location>
        <begin position="199"/>
        <end position="208"/>
    </location>
</feature>
<dbReference type="GO" id="GO:0022625">
    <property type="term" value="C:cytosolic large ribosomal subunit"/>
    <property type="evidence" value="ECO:0007669"/>
    <property type="project" value="TreeGrafter"/>
</dbReference>
<dbReference type="InterPro" id="IPR020057">
    <property type="entry name" value="Ribosomal_bL25_b-dom"/>
</dbReference>
<keyword evidence="4 5" id="KW-0687">Ribonucleoprotein</keyword>
<feature type="compositionally biased region" description="Polar residues" evidence="6">
    <location>
        <begin position="185"/>
        <end position="198"/>
    </location>
</feature>
<evidence type="ECO:0000313" key="9">
    <source>
        <dbReference type="EMBL" id="QGU94982.1"/>
    </source>
</evidence>
<dbReference type="InterPro" id="IPR001021">
    <property type="entry name" value="Ribosomal_bL25_long"/>
</dbReference>
<evidence type="ECO:0000313" key="10">
    <source>
        <dbReference type="Proteomes" id="UP000422764"/>
    </source>
</evidence>
<keyword evidence="3 5" id="KW-0689">Ribosomal protein</keyword>
<evidence type="ECO:0000259" key="7">
    <source>
        <dbReference type="Pfam" id="PF01386"/>
    </source>
</evidence>
<evidence type="ECO:0000256" key="3">
    <source>
        <dbReference type="ARBA" id="ARBA00022980"/>
    </source>
</evidence>
<evidence type="ECO:0000256" key="1">
    <source>
        <dbReference type="ARBA" id="ARBA00022730"/>
    </source>
</evidence>